<dbReference type="Pfam" id="PF04066">
    <property type="entry name" value="MrpF_PhaF"/>
    <property type="match status" value="1"/>
</dbReference>
<accession>A0A2Z4AJR3</accession>
<evidence type="ECO:0000256" key="7">
    <source>
        <dbReference type="ARBA" id="ARBA00023136"/>
    </source>
</evidence>
<keyword evidence="7 8" id="KW-0472">Membrane</keyword>
<dbReference type="Proteomes" id="UP000247465">
    <property type="component" value="Chromosome"/>
</dbReference>
<evidence type="ECO:0000313" key="10">
    <source>
        <dbReference type="Proteomes" id="UP000247465"/>
    </source>
</evidence>
<dbReference type="GO" id="GO:0015385">
    <property type="term" value="F:sodium:proton antiporter activity"/>
    <property type="evidence" value="ECO:0007669"/>
    <property type="project" value="TreeGrafter"/>
</dbReference>
<organism evidence="9 10">
    <name type="scientific">Candidatus Moanibacter tarae</name>
    <dbReference type="NCBI Taxonomy" id="2200854"/>
    <lineage>
        <taxon>Bacteria</taxon>
        <taxon>Pseudomonadati</taxon>
        <taxon>Verrucomicrobiota</taxon>
        <taxon>Opitutia</taxon>
        <taxon>Puniceicoccales</taxon>
        <taxon>Puniceicoccales incertae sedis</taxon>
        <taxon>Candidatus Moanibacter</taxon>
    </lineage>
</organism>
<dbReference type="AlphaFoldDB" id="A0A2Z4AJR3"/>
<dbReference type="GO" id="GO:0005886">
    <property type="term" value="C:plasma membrane"/>
    <property type="evidence" value="ECO:0007669"/>
    <property type="project" value="UniProtKB-SubCell"/>
</dbReference>
<dbReference type="PANTHER" id="PTHR34702:SF1">
    <property type="entry name" value="NA(+)_H(+) ANTIPORTER SUBUNIT F"/>
    <property type="match status" value="1"/>
</dbReference>
<dbReference type="PANTHER" id="PTHR34702">
    <property type="entry name" value="NA(+)/H(+) ANTIPORTER SUBUNIT F1"/>
    <property type="match status" value="1"/>
</dbReference>
<evidence type="ECO:0000256" key="8">
    <source>
        <dbReference type="SAM" id="Phobius"/>
    </source>
</evidence>
<dbReference type="InterPro" id="IPR007208">
    <property type="entry name" value="MrpF/PhaF-like"/>
</dbReference>
<keyword evidence="4" id="KW-1003">Cell membrane</keyword>
<evidence type="ECO:0000256" key="6">
    <source>
        <dbReference type="ARBA" id="ARBA00022989"/>
    </source>
</evidence>
<keyword evidence="3" id="KW-0813">Transport</keyword>
<keyword evidence="5 8" id="KW-0812">Transmembrane</keyword>
<proteinExistence type="inferred from homology"/>
<evidence type="ECO:0000256" key="4">
    <source>
        <dbReference type="ARBA" id="ARBA00022475"/>
    </source>
</evidence>
<comment type="subcellular location">
    <subcellularLocation>
        <location evidence="1">Cell membrane</location>
        <topology evidence="1">Multi-pass membrane protein</topology>
    </subcellularLocation>
</comment>
<name>A0A2Z4AJR3_9BACT</name>
<keyword evidence="6 8" id="KW-1133">Transmembrane helix</keyword>
<evidence type="ECO:0008006" key="11">
    <source>
        <dbReference type="Google" id="ProtNLM"/>
    </source>
</evidence>
<evidence type="ECO:0000256" key="5">
    <source>
        <dbReference type="ARBA" id="ARBA00022692"/>
    </source>
</evidence>
<feature type="transmembrane region" description="Helical" evidence="8">
    <location>
        <begin position="48"/>
        <end position="67"/>
    </location>
</feature>
<gene>
    <name evidence="9" type="ORF">DF168_01616</name>
</gene>
<dbReference type="KEGG" id="mtar:DF168_01616"/>
<reference evidence="9 10" key="1">
    <citation type="submission" date="2018-06" db="EMBL/GenBank/DDBJ databases">
        <title>Draft Genome Sequence of a Novel Marine Bacterium Related to the Verrucomicrobia.</title>
        <authorList>
            <person name="Vosseberg J."/>
            <person name="Martijn J."/>
            <person name="Ettema T.J.G."/>
        </authorList>
    </citation>
    <scope>NUCLEOTIDE SEQUENCE [LARGE SCALE GENOMIC DNA]</scope>
    <source>
        <strain evidence="9">TARA_B100001123</strain>
    </source>
</reference>
<comment type="similarity">
    <text evidence="2">Belongs to the CPA3 antiporters (TC 2.A.63) subunit F family.</text>
</comment>
<evidence type="ECO:0000256" key="2">
    <source>
        <dbReference type="ARBA" id="ARBA00009212"/>
    </source>
</evidence>
<evidence type="ECO:0000313" key="9">
    <source>
        <dbReference type="EMBL" id="AWT60407.1"/>
    </source>
</evidence>
<feature type="transmembrane region" description="Helical" evidence="8">
    <location>
        <begin position="20"/>
        <end position="42"/>
    </location>
</feature>
<sequence>MIPAFYRVASGPTALDRIVAVNLIGTKTTVILVIIGSLFARLEMFIDFALAYALLNFIAALAAAKYFHKVKIARSREVSPSVSEHK</sequence>
<protein>
    <recommendedName>
        <fullName evidence="11">PH regulation protein F</fullName>
    </recommendedName>
</protein>
<dbReference type="EMBL" id="CP029803">
    <property type="protein sequence ID" value="AWT60407.1"/>
    <property type="molecule type" value="Genomic_DNA"/>
</dbReference>
<evidence type="ECO:0000256" key="3">
    <source>
        <dbReference type="ARBA" id="ARBA00022448"/>
    </source>
</evidence>
<evidence type="ECO:0000256" key="1">
    <source>
        <dbReference type="ARBA" id="ARBA00004651"/>
    </source>
</evidence>